<dbReference type="EMBL" id="UOES01000281">
    <property type="protein sequence ID" value="VAW27675.1"/>
    <property type="molecule type" value="Genomic_DNA"/>
</dbReference>
<dbReference type="SUPFAM" id="SSF52540">
    <property type="entry name" value="P-loop containing nucleoside triphosphate hydrolases"/>
    <property type="match status" value="1"/>
</dbReference>
<dbReference type="GO" id="GO:0002949">
    <property type="term" value="P:tRNA threonylcarbamoyladenosine modification"/>
    <property type="evidence" value="ECO:0007669"/>
    <property type="project" value="InterPro"/>
</dbReference>
<gene>
    <name evidence="11" type="ORF">MNBD_BACTEROID06-1598</name>
</gene>
<evidence type="ECO:0000256" key="5">
    <source>
        <dbReference type="ARBA" id="ARBA00022694"/>
    </source>
</evidence>
<name>A0A3B0U9P2_9ZZZZ</name>
<keyword evidence="9" id="KW-0460">Magnesium</keyword>
<reference evidence="11" key="1">
    <citation type="submission" date="2018-06" db="EMBL/GenBank/DDBJ databases">
        <authorList>
            <person name="Zhirakovskaya E."/>
        </authorList>
    </citation>
    <scope>NUCLEOTIDE SEQUENCE</scope>
</reference>
<protein>
    <recommendedName>
        <fullName evidence="3">tRNA threonylcarbamoyladenosine biosynthesis protein TsaE</fullName>
    </recommendedName>
    <alternativeName>
        <fullName evidence="10">t(6)A37 threonylcarbamoyladenosine biosynthesis protein TsaE</fullName>
    </alternativeName>
</protein>
<dbReference type="InterPro" id="IPR027417">
    <property type="entry name" value="P-loop_NTPase"/>
</dbReference>
<keyword evidence="5" id="KW-0819">tRNA processing</keyword>
<accession>A0A3B0U9P2</accession>
<dbReference type="CDD" id="cd00882">
    <property type="entry name" value="Ras_like_GTPase"/>
    <property type="match status" value="1"/>
</dbReference>
<proteinExistence type="inferred from homology"/>
<dbReference type="InterPro" id="IPR003442">
    <property type="entry name" value="T6A_TsaE"/>
</dbReference>
<evidence type="ECO:0000256" key="6">
    <source>
        <dbReference type="ARBA" id="ARBA00022723"/>
    </source>
</evidence>
<organism evidence="11">
    <name type="scientific">hydrothermal vent metagenome</name>
    <dbReference type="NCBI Taxonomy" id="652676"/>
    <lineage>
        <taxon>unclassified sequences</taxon>
        <taxon>metagenomes</taxon>
        <taxon>ecological metagenomes</taxon>
    </lineage>
</organism>
<comment type="similarity">
    <text evidence="2">Belongs to the TsaE family.</text>
</comment>
<evidence type="ECO:0000256" key="4">
    <source>
        <dbReference type="ARBA" id="ARBA00022490"/>
    </source>
</evidence>
<evidence type="ECO:0000256" key="10">
    <source>
        <dbReference type="ARBA" id="ARBA00032441"/>
    </source>
</evidence>
<dbReference type="GO" id="GO:0005737">
    <property type="term" value="C:cytoplasm"/>
    <property type="evidence" value="ECO:0007669"/>
    <property type="project" value="UniProtKB-SubCell"/>
</dbReference>
<evidence type="ECO:0000256" key="3">
    <source>
        <dbReference type="ARBA" id="ARBA00019010"/>
    </source>
</evidence>
<evidence type="ECO:0000256" key="7">
    <source>
        <dbReference type="ARBA" id="ARBA00022741"/>
    </source>
</evidence>
<dbReference type="GO" id="GO:0005524">
    <property type="term" value="F:ATP binding"/>
    <property type="evidence" value="ECO:0007669"/>
    <property type="project" value="UniProtKB-KW"/>
</dbReference>
<keyword evidence="6" id="KW-0479">Metal-binding</keyword>
<evidence type="ECO:0000313" key="11">
    <source>
        <dbReference type="EMBL" id="VAW27675.1"/>
    </source>
</evidence>
<dbReference type="Gene3D" id="3.40.50.300">
    <property type="entry name" value="P-loop containing nucleotide triphosphate hydrolases"/>
    <property type="match status" value="1"/>
</dbReference>
<evidence type="ECO:0000256" key="2">
    <source>
        <dbReference type="ARBA" id="ARBA00007599"/>
    </source>
</evidence>
<sequence length="147" mass="16832">MDDNLLETLELSCANQEELPVVAKELFEFAGLIKVWLFVGDLGAGKTTLIKQICKHLGVVDEVVSPTFSIINEYLAEDKPVYHFDFYRLSDEEEAMNIGVGEYFDSGNYCFIEWPQKVEQVLPDDLLLIKITSREDGMRDIKVTKYE</sequence>
<keyword evidence="4" id="KW-0963">Cytoplasm</keyword>
<dbReference type="GO" id="GO:0046872">
    <property type="term" value="F:metal ion binding"/>
    <property type="evidence" value="ECO:0007669"/>
    <property type="project" value="UniProtKB-KW"/>
</dbReference>
<dbReference type="PANTHER" id="PTHR33540">
    <property type="entry name" value="TRNA THREONYLCARBAMOYLADENOSINE BIOSYNTHESIS PROTEIN TSAE"/>
    <property type="match status" value="1"/>
</dbReference>
<dbReference type="NCBIfam" id="TIGR00150">
    <property type="entry name" value="T6A_YjeE"/>
    <property type="match status" value="1"/>
</dbReference>
<evidence type="ECO:0000256" key="9">
    <source>
        <dbReference type="ARBA" id="ARBA00022842"/>
    </source>
</evidence>
<evidence type="ECO:0000256" key="8">
    <source>
        <dbReference type="ARBA" id="ARBA00022840"/>
    </source>
</evidence>
<keyword evidence="7" id="KW-0547">Nucleotide-binding</keyword>
<dbReference type="PANTHER" id="PTHR33540:SF2">
    <property type="entry name" value="TRNA THREONYLCARBAMOYLADENOSINE BIOSYNTHESIS PROTEIN TSAE"/>
    <property type="match status" value="1"/>
</dbReference>
<evidence type="ECO:0000256" key="1">
    <source>
        <dbReference type="ARBA" id="ARBA00004496"/>
    </source>
</evidence>
<dbReference type="Pfam" id="PF02367">
    <property type="entry name" value="TsaE"/>
    <property type="match status" value="1"/>
</dbReference>
<dbReference type="AlphaFoldDB" id="A0A3B0U9P2"/>
<comment type="subcellular location">
    <subcellularLocation>
        <location evidence="1">Cytoplasm</location>
    </subcellularLocation>
</comment>
<keyword evidence="8" id="KW-0067">ATP-binding</keyword>